<keyword evidence="10 13" id="KW-0472">Membrane</keyword>
<accession>A0A915J705</accession>
<evidence type="ECO:0000313" key="15">
    <source>
        <dbReference type="Proteomes" id="UP000887565"/>
    </source>
</evidence>
<dbReference type="AlphaFoldDB" id="A0A915J705"/>
<dbReference type="GO" id="GO:0008270">
    <property type="term" value="F:zinc ion binding"/>
    <property type="evidence" value="ECO:0007669"/>
    <property type="project" value="UniProtKB-KW"/>
</dbReference>
<organism evidence="15 16">
    <name type="scientific">Romanomermis culicivorax</name>
    <name type="common">Nematode worm</name>
    <dbReference type="NCBI Taxonomy" id="13658"/>
    <lineage>
        <taxon>Eukaryota</taxon>
        <taxon>Metazoa</taxon>
        <taxon>Ecdysozoa</taxon>
        <taxon>Nematoda</taxon>
        <taxon>Enoplea</taxon>
        <taxon>Dorylaimia</taxon>
        <taxon>Mermithida</taxon>
        <taxon>Mermithoidea</taxon>
        <taxon>Mermithidae</taxon>
        <taxon>Romanomermis</taxon>
    </lineage>
</organism>
<dbReference type="SUPFAM" id="SSF57850">
    <property type="entry name" value="RING/U-box"/>
    <property type="match status" value="1"/>
</dbReference>
<reference evidence="16" key="1">
    <citation type="submission" date="2022-11" db="UniProtKB">
        <authorList>
            <consortium name="WormBaseParasite"/>
        </authorList>
    </citation>
    <scope>IDENTIFICATION</scope>
</reference>
<evidence type="ECO:0000256" key="5">
    <source>
        <dbReference type="ARBA" id="ARBA00022679"/>
    </source>
</evidence>
<evidence type="ECO:0000256" key="3">
    <source>
        <dbReference type="ARBA" id="ARBA00004906"/>
    </source>
</evidence>
<dbReference type="GO" id="GO:0005783">
    <property type="term" value="C:endoplasmic reticulum"/>
    <property type="evidence" value="ECO:0007669"/>
    <property type="project" value="InterPro"/>
</dbReference>
<sequence>MQGSIQYYAAWFLEDFIPQICRIRRLSPISVDLLKVSALCLQKSDDNPPHNSEFECNICFDVAKNAVISLCGHLFCWSCLHQWLETLTPEGQKKQIHLCPVCKAVVDREKVIPLYGRSGHAKDPRDSVPPRPQGQRTEPNILPRINMTGLGDTGYQFSLGIGAFPLSIFASYINFGENRPPAPPAGTYQYEAEQTLNRLFGTLVVAVILWLILS</sequence>
<comment type="subcellular location">
    <subcellularLocation>
        <location evidence="2">Endomembrane system</location>
    </subcellularLocation>
</comment>
<feature type="transmembrane region" description="Helical" evidence="13">
    <location>
        <begin position="195"/>
        <end position="213"/>
    </location>
</feature>
<dbReference type="InterPro" id="IPR018957">
    <property type="entry name" value="Znf_C3HC4_RING-type"/>
</dbReference>
<dbReference type="Proteomes" id="UP000887565">
    <property type="component" value="Unplaced"/>
</dbReference>
<feature type="transmembrane region" description="Helical" evidence="13">
    <location>
        <begin position="154"/>
        <end position="175"/>
    </location>
</feature>
<evidence type="ECO:0000256" key="12">
    <source>
        <dbReference type="SAM" id="MobiDB-lite"/>
    </source>
</evidence>
<dbReference type="PROSITE" id="PS50089">
    <property type="entry name" value="ZF_RING_2"/>
    <property type="match status" value="1"/>
</dbReference>
<dbReference type="InterPro" id="IPR017907">
    <property type="entry name" value="Znf_RING_CS"/>
</dbReference>
<evidence type="ECO:0000256" key="6">
    <source>
        <dbReference type="ARBA" id="ARBA00022723"/>
    </source>
</evidence>
<evidence type="ECO:0000256" key="9">
    <source>
        <dbReference type="ARBA" id="ARBA00022833"/>
    </source>
</evidence>
<dbReference type="Pfam" id="PF00097">
    <property type="entry name" value="zf-C3HC4"/>
    <property type="match status" value="1"/>
</dbReference>
<keyword evidence="8" id="KW-0833">Ubl conjugation pathway</keyword>
<evidence type="ECO:0000256" key="7">
    <source>
        <dbReference type="ARBA" id="ARBA00022771"/>
    </source>
</evidence>
<comment type="pathway">
    <text evidence="3">Protein modification; protein ubiquitination.</text>
</comment>
<keyword evidence="9" id="KW-0862">Zinc</keyword>
<protein>
    <recommendedName>
        <fullName evidence="4">RING-type E3 ubiquitin transferase</fullName>
        <ecNumber evidence="4">2.3.2.27</ecNumber>
    </recommendedName>
</protein>
<dbReference type="SMART" id="SM00184">
    <property type="entry name" value="RING"/>
    <property type="match status" value="1"/>
</dbReference>
<dbReference type="WBParaSite" id="nRc.2.0.1.t21915-RA">
    <property type="protein sequence ID" value="nRc.2.0.1.t21915-RA"/>
    <property type="gene ID" value="nRc.2.0.1.g21915"/>
</dbReference>
<evidence type="ECO:0000256" key="10">
    <source>
        <dbReference type="ARBA" id="ARBA00023136"/>
    </source>
</evidence>
<dbReference type="GO" id="GO:0061630">
    <property type="term" value="F:ubiquitin protein ligase activity"/>
    <property type="evidence" value="ECO:0007669"/>
    <property type="project" value="UniProtKB-EC"/>
</dbReference>
<proteinExistence type="predicted"/>
<dbReference type="InterPro" id="IPR045103">
    <property type="entry name" value="RNF5/RNF185-like"/>
</dbReference>
<name>A0A915J705_ROMCU</name>
<evidence type="ECO:0000259" key="14">
    <source>
        <dbReference type="PROSITE" id="PS50089"/>
    </source>
</evidence>
<evidence type="ECO:0000313" key="16">
    <source>
        <dbReference type="WBParaSite" id="nRc.2.0.1.t21915-RA"/>
    </source>
</evidence>
<keyword evidence="6" id="KW-0479">Metal-binding</keyword>
<dbReference type="PANTHER" id="PTHR12313">
    <property type="entry name" value="E3 UBIQUITIN-PROTEIN LIGASE RNF5-RELATED"/>
    <property type="match status" value="1"/>
</dbReference>
<keyword evidence="13" id="KW-0812">Transmembrane</keyword>
<dbReference type="EC" id="2.3.2.27" evidence="4"/>
<dbReference type="InterPro" id="IPR013083">
    <property type="entry name" value="Znf_RING/FYVE/PHD"/>
</dbReference>
<evidence type="ECO:0000256" key="2">
    <source>
        <dbReference type="ARBA" id="ARBA00004308"/>
    </source>
</evidence>
<evidence type="ECO:0000256" key="13">
    <source>
        <dbReference type="SAM" id="Phobius"/>
    </source>
</evidence>
<keyword evidence="13" id="KW-1133">Transmembrane helix</keyword>
<dbReference type="OMA" id="WIANHNE"/>
<evidence type="ECO:0000256" key="4">
    <source>
        <dbReference type="ARBA" id="ARBA00012483"/>
    </source>
</evidence>
<keyword evidence="15" id="KW-1185">Reference proteome</keyword>
<dbReference type="GO" id="GO:0006511">
    <property type="term" value="P:ubiquitin-dependent protein catabolic process"/>
    <property type="evidence" value="ECO:0007669"/>
    <property type="project" value="InterPro"/>
</dbReference>
<evidence type="ECO:0000256" key="8">
    <source>
        <dbReference type="ARBA" id="ARBA00022786"/>
    </source>
</evidence>
<dbReference type="PROSITE" id="PS00518">
    <property type="entry name" value="ZF_RING_1"/>
    <property type="match status" value="1"/>
</dbReference>
<keyword evidence="7 11" id="KW-0863">Zinc-finger</keyword>
<dbReference type="InterPro" id="IPR001841">
    <property type="entry name" value="Znf_RING"/>
</dbReference>
<dbReference type="Gene3D" id="3.30.40.10">
    <property type="entry name" value="Zinc/RING finger domain, C3HC4 (zinc finger)"/>
    <property type="match status" value="1"/>
</dbReference>
<evidence type="ECO:0000256" key="11">
    <source>
        <dbReference type="PROSITE-ProRule" id="PRU00175"/>
    </source>
</evidence>
<feature type="domain" description="RING-type" evidence="14">
    <location>
        <begin position="56"/>
        <end position="103"/>
    </location>
</feature>
<evidence type="ECO:0000256" key="1">
    <source>
        <dbReference type="ARBA" id="ARBA00000900"/>
    </source>
</evidence>
<feature type="region of interest" description="Disordered" evidence="12">
    <location>
        <begin position="117"/>
        <end position="140"/>
    </location>
</feature>
<keyword evidence="5" id="KW-0808">Transferase</keyword>
<comment type="catalytic activity">
    <reaction evidence="1">
        <text>S-ubiquitinyl-[E2 ubiquitin-conjugating enzyme]-L-cysteine + [acceptor protein]-L-lysine = [E2 ubiquitin-conjugating enzyme]-L-cysteine + N(6)-ubiquitinyl-[acceptor protein]-L-lysine.</text>
        <dbReference type="EC" id="2.3.2.27"/>
    </reaction>
</comment>